<evidence type="ECO:0000313" key="1">
    <source>
        <dbReference type="EMBL" id="CAA9509669.1"/>
    </source>
</evidence>
<organism evidence="1">
    <name type="scientific">uncultured Solirubrobacteraceae bacterium</name>
    <dbReference type="NCBI Taxonomy" id="1162706"/>
    <lineage>
        <taxon>Bacteria</taxon>
        <taxon>Bacillati</taxon>
        <taxon>Actinomycetota</taxon>
        <taxon>Thermoleophilia</taxon>
        <taxon>Solirubrobacterales</taxon>
        <taxon>Solirubrobacteraceae</taxon>
        <taxon>environmental samples</taxon>
    </lineage>
</organism>
<protein>
    <submittedName>
        <fullName evidence="1">Uncharacterized protein</fullName>
    </submittedName>
</protein>
<dbReference type="AlphaFoldDB" id="A0A6J4T095"/>
<dbReference type="Pfam" id="PF19985">
    <property type="entry name" value="DUF6421"/>
    <property type="match status" value="1"/>
</dbReference>
<reference evidence="1" key="1">
    <citation type="submission" date="2020-02" db="EMBL/GenBank/DDBJ databases">
        <authorList>
            <person name="Meier V. D."/>
        </authorList>
    </citation>
    <scope>NUCLEOTIDE SEQUENCE</scope>
    <source>
        <strain evidence="1">AVDCRST_MAG85</strain>
    </source>
</reference>
<sequence>SECAVLFPETVSTGPAHPTPANHFGGIFCDREAARFRRTSSAAADVLRLNLPPDAAALLASAELSEQAFMLWDLVHDRTHSHGDLPFDPFMIRQRSPYWMYALEELRCDLTAFGEAVALEREGFAFARHVQYAILFDRLFRFPITGTRVRNYDGLGGQLLFAYLHKHGFVHWTDNQLTVEWERVADGVQALREAVQELYRAGIDRSKVAHWIAAHELVSTYVTPSTGSKWTRGQRPLSDETDPKAWIDLVEPDEFPLSMFYLQLQGKLSPDKIAA</sequence>
<accession>A0A6J4T095</accession>
<name>A0A6J4T095_9ACTN</name>
<gene>
    <name evidence="1" type="ORF">AVDCRST_MAG85-2258</name>
</gene>
<feature type="non-terminal residue" evidence="1">
    <location>
        <position position="1"/>
    </location>
</feature>
<proteinExistence type="predicted"/>
<dbReference type="EMBL" id="CADCVT010000249">
    <property type="protein sequence ID" value="CAA9509669.1"/>
    <property type="molecule type" value="Genomic_DNA"/>
</dbReference>
<dbReference type="InterPro" id="IPR046306">
    <property type="entry name" value="DUF6421"/>
</dbReference>